<dbReference type="KEGG" id="kvl:KVU_1171"/>
<proteinExistence type="predicted"/>
<dbReference type="OrthoDB" id="7476630at2"/>
<dbReference type="HOGENOM" id="CLU_070806_0_0_5"/>
<feature type="domain" description="DUF6456" evidence="2">
    <location>
        <begin position="226"/>
        <end position="359"/>
    </location>
</feature>
<dbReference type="Pfam" id="PF20057">
    <property type="entry name" value="DUF6456"/>
    <property type="match status" value="1"/>
</dbReference>
<dbReference type="Proteomes" id="UP000000692">
    <property type="component" value="Chromosome"/>
</dbReference>
<name>F9Y6Z3_KETVW</name>
<evidence type="ECO:0000256" key="1">
    <source>
        <dbReference type="SAM" id="MobiDB-lite"/>
    </source>
</evidence>
<reference evidence="3 4" key="1">
    <citation type="journal article" date="2011" name="J. Bacteriol.">
        <title>Complete genome sequence of the industrial strain Ketogulonicigenium vulgare WSH-001.</title>
        <authorList>
            <person name="Liu L."/>
            <person name="Li Y."/>
            <person name="Zhang J."/>
            <person name="Zhou Z."/>
            <person name="Liu J."/>
            <person name="Li X."/>
            <person name="Zhou J."/>
            <person name="Du G."/>
            <person name="Wang L."/>
            <person name="Chen J."/>
        </authorList>
    </citation>
    <scope>NUCLEOTIDE SEQUENCE [LARGE SCALE GENOMIC DNA]</scope>
    <source>
        <strain evidence="3 4">WSH-001</strain>
    </source>
</reference>
<accession>F9Y6Z3</accession>
<protein>
    <recommendedName>
        <fullName evidence="2">DUF6456 domain-containing protein</fullName>
    </recommendedName>
</protein>
<evidence type="ECO:0000313" key="3">
    <source>
        <dbReference type="EMBL" id="AEM41010.1"/>
    </source>
</evidence>
<feature type="region of interest" description="Disordered" evidence="1">
    <location>
        <begin position="1"/>
        <end position="28"/>
    </location>
</feature>
<dbReference type="InterPro" id="IPR045599">
    <property type="entry name" value="DUF6456"/>
</dbReference>
<evidence type="ECO:0000259" key="2">
    <source>
        <dbReference type="Pfam" id="PF20057"/>
    </source>
</evidence>
<organism evidence="3 4">
    <name type="scientific">Ketogulonicigenium vulgare (strain WSH-001)</name>
    <dbReference type="NCBI Taxonomy" id="759362"/>
    <lineage>
        <taxon>Bacteria</taxon>
        <taxon>Pseudomonadati</taxon>
        <taxon>Pseudomonadota</taxon>
        <taxon>Alphaproteobacteria</taxon>
        <taxon>Rhodobacterales</taxon>
        <taxon>Roseobacteraceae</taxon>
        <taxon>Ketogulonicigenium</taxon>
    </lineage>
</organism>
<evidence type="ECO:0000313" key="4">
    <source>
        <dbReference type="Proteomes" id="UP000000692"/>
    </source>
</evidence>
<dbReference type="eggNOG" id="COG0583">
    <property type="taxonomic scope" value="Bacteria"/>
</dbReference>
<dbReference type="EMBL" id="CP002018">
    <property type="protein sequence ID" value="AEM41010.1"/>
    <property type="molecule type" value="Genomic_DNA"/>
</dbReference>
<dbReference type="AlphaFoldDB" id="F9Y6Z3"/>
<gene>
    <name evidence="3" type="ordered locus">KVU_1171</name>
</gene>
<keyword evidence="4" id="KW-1185">Reference proteome</keyword>
<sequence length="370" mass="40827">MNRFRNAGRKGFAMGSNDQHQGAQAVHVDDDSNWPKWLPAAARHYLAHTEDGKPIREIARDVQVHPSTILRQIRKLEMERDDPLVDTALRALSRDPQRVADGSLTRKLQAKPTETRAKRAEDSFHDAEAMRILNRMAEAGVTLALAVDMEKGILVRDTARVAVVGRAVAERLVLRNWITCETPNARIARYRISATGKAHLRDVKEAGRAPLPALDEGEPRLSHFRSTMGLSPLLALGRRRDGDGKPYLSKELVSIGERLREDFELANMAASGAQDWSRFLTGAIDVRGSVGDGPIAIIDARRRLIGALQAMGPGLGEVALACCCHLEGLEQIERRNGWAARSGKVVLKIALERLSTHYHNSFGQYAPKVG</sequence>